<feature type="transmembrane region" description="Helical" evidence="8">
    <location>
        <begin position="303"/>
        <end position="323"/>
    </location>
</feature>
<keyword evidence="3 7" id="KW-0813">Transport</keyword>
<keyword evidence="5 8" id="KW-1133">Transmembrane helix</keyword>
<dbReference type="AlphaFoldDB" id="A0A1M6R6Z1"/>
<evidence type="ECO:0000256" key="3">
    <source>
        <dbReference type="ARBA" id="ARBA00022448"/>
    </source>
</evidence>
<feature type="transmembrane region" description="Helical" evidence="8">
    <location>
        <begin position="151"/>
        <end position="171"/>
    </location>
</feature>
<dbReference type="RefSeq" id="WP_072874023.1">
    <property type="nucleotide sequence ID" value="NZ_FRAF01000011.1"/>
</dbReference>
<evidence type="ECO:0000256" key="2">
    <source>
        <dbReference type="ARBA" id="ARBA00008974"/>
    </source>
</evidence>
<protein>
    <submittedName>
        <fullName evidence="9">Purine-cytosine permease</fullName>
    </submittedName>
</protein>
<keyword evidence="10" id="KW-1185">Reference proteome</keyword>
<dbReference type="GO" id="GO:0022857">
    <property type="term" value="F:transmembrane transporter activity"/>
    <property type="evidence" value="ECO:0007669"/>
    <property type="project" value="InterPro"/>
</dbReference>
<evidence type="ECO:0000256" key="4">
    <source>
        <dbReference type="ARBA" id="ARBA00022692"/>
    </source>
</evidence>
<dbReference type="PANTHER" id="PTHR31806">
    <property type="entry name" value="PURINE-CYTOSINE PERMEASE FCY2-RELATED"/>
    <property type="match status" value="1"/>
</dbReference>
<keyword evidence="6 7" id="KW-0472">Membrane</keyword>
<gene>
    <name evidence="9" type="ORF">SAMN05443507_11175</name>
</gene>
<dbReference type="Pfam" id="PF02133">
    <property type="entry name" value="Transp_cyt_pur"/>
    <property type="match status" value="1"/>
</dbReference>
<feature type="transmembrane region" description="Helical" evidence="8">
    <location>
        <begin position="183"/>
        <end position="200"/>
    </location>
</feature>
<name>A0A1M6R6Z1_9BACL</name>
<comment type="subcellular location">
    <subcellularLocation>
        <location evidence="1">Membrane</location>
        <topology evidence="1">Multi-pass membrane protein</topology>
    </subcellularLocation>
</comment>
<comment type="similarity">
    <text evidence="2 7">Belongs to the purine-cytosine permease (2.A.39) family.</text>
</comment>
<evidence type="ECO:0000313" key="9">
    <source>
        <dbReference type="EMBL" id="SHK28251.1"/>
    </source>
</evidence>
<dbReference type="GO" id="GO:0005886">
    <property type="term" value="C:plasma membrane"/>
    <property type="evidence" value="ECO:0007669"/>
    <property type="project" value="TreeGrafter"/>
</dbReference>
<proteinExistence type="inferred from homology"/>
<dbReference type="InterPro" id="IPR001248">
    <property type="entry name" value="Pur-cyt_permease"/>
</dbReference>
<feature type="transmembrane region" description="Helical" evidence="8">
    <location>
        <begin position="423"/>
        <end position="445"/>
    </location>
</feature>
<organism evidence="9 10">
    <name type="scientific">Alicyclobacillus tolerans</name>
    <dbReference type="NCBI Taxonomy" id="90970"/>
    <lineage>
        <taxon>Bacteria</taxon>
        <taxon>Bacillati</taxon>
        <taxon>Bacillota</taxon>
        <taxon>Bacilli</taxon>
        <taxon>Bacillales</taxon>
        <taxon>Alicyclobacillaceae</taxon>
        <taxon>Alicyclobacillus</taxon>
    </lineage>
</organism>
<dbReference type="PANTHER" id="PTHR31806:SF1">
    <property type="entry name" value="PURINE-CYTOSINE PERMEASE FCY2-RELATED"/>
    <property type="match status" value="1"/>
</dbReference>
<dbReference type="STRING" id="1830138.SAMN05443507_11175"/>
<feature type="transmembrane region" description="Helical" evidence="8">
    <location>
        <begin position="114"/>
        <end position="139"/>
    </location>
</feature>
<dbReference type="Gene3D" id="1.10.4160.10">
    <property type="entry name" value="Hydantoin permease"/>
    <property type="match status" value="1"/>
</dbReference>
<feature type="transmembrane region" description="Helical" evidence="8">
    <location>
        <begin position="261"/>
        <end position="283"/>
    </location>
</feature>
<evidence type="ECO:0000256" key="6">
    <source>
        <dbReference type="ARBA" id="ARBA00023136"/>
    </source>
</evidence>
<feature type="transmembrane region" description="Helical" evidence="8">
    <location>
        <begin position="72"/>
        <end position="93"/>
    </location>
</feature>
<feature type="transmembrane region" description="Helical" evidence="8">
    <location>
        <begin position="220"/>
        <end position="241"/>
    </location>
</feature>
<dbReference type="PIRSF" id="PIRSF002744">
    <property type="entry name" value="Pur-cyt_permease"/>
    <property type="match status" value="1"/>
</dbReference>
<dbReference type="InterPro" id="IPR026030">
    <property type="entry name" value="Pur-cyt_permease_Fcy2/21/22"/>
</dbReference>
<evidence type="ECO:0000313" key="10">
    <source>
        <dbReference type="Proteomes" id="UP000184016"/>
    </source>
</evidence>
<sequence>MSQQTTTLVHRQAAEDTAFRVETLGTEIVPASQRHGKPRELFFVWFAAVLTYTGVTIGQLFTSLGLNVWESFLAAIICSISFALLGYASCAGPKGGTVTLTLSKASFGVLGNKVPALFSWLSAVGWEAVTMVLTVYAMLSLAGYIGLPSSGIGPTIVALILTLILTYSVPVLGHATVITMQRILSYILAACTIILIFAILPKVHWGFSVPVKDMAAHGSWPTFLMALSIGLISTFYGWVNFAADYSRYLPAQTSAGKIVSATFWGGGIASLIMMGVGILLGTFVNPQAFASNPVGAIAHAVPAWAAIPFLIVVVLGDIAANYLNAYSSGMSFLSLGVPMKRYGAVLLDGALCTLIAIYPLFISPQFMNFFSNFLSLNIIVIGPWATIFLLHHFLIRGRYSENGLASNQPHSDYWYQGGIHWEAIVSFIIGIVATILCVNSQLYVSPLSNQLFGGADLSAYAAPIVTGMVYYLLASRKIRKQANLLKSAA</sequence>
<feature type="transmembrane region" description="Helical" evidence="8">
    <location>
        <begin position="344"/>
        <end position="363"/>
    </location>
</feature>
<dbReference type="OrthoDB" id="9809167at2"/>
<evidence type="ECO:0000256" key="7">
    <source>
        <dbReference type="PIRNR" id="PIRNR002744"/>
    </source>
</evidence>
<feature type="transmembrane region" description="Helical" evidence="8">
    <location>
        <begin position="369"/>
        <end position="390"/>
    </location>
</feature>
<accession>A0A1M6R6Z1</accession>
<dbReference type="EMBL" id="FRAF01000011">
    <property type="protein sequence ID" value="SHK28251.1"/>
    <property type="molecule type" value="Genomic_DNA"/>
</dbReference>
<feature type="transmembrane region" description="Helical" evidence="8">
    <location>
        <begin position="42"/>
        <end position="66"/>
    </location>
</feature>
<keyword evidence="4 8" id="KW-0812">Transmembrane</keyword>
<reference evidence="10" key="1">
    <citation type="submission" date="2016-11" db="EMBL/GenBank/DDBJ databases">
        <authorList>
            <person name="Varghese N."/>
            <person name="Submissions S."/>
        </authorList>
    </citation>
    <scope>NUCLEOTIDE SEQUENCE [LARGE SCALE GENOMIC DNA]</scope>
    <source>
        <strain evidence="10">USBA-503</strain>
    </source>
</reference>
<feature type="transmembrane region" description="Helical" evidence="8">
    <location>
        <begin position="457"/>
        <end position="474"/>
    </location>
</feature>
<evidence type="ECO:0000256" key="8">
    <source>
        <dbReference type="SAM" id="Phobius"/>
    </source>
</evidence>
<evidence type="ECO:0000256" key="1">
    <source>
        <dbReference type="ARBA" id="ARBA00004141"/>
    </source>
</evidence>
<evidence type="ECO:0000256" key="5">
    <source>
        <dbReference type="ARBA" id="ARBA00022989"/>
    </source>
</evidence>
<dbReference type="Proteomes" id="UP000184016">
    <property type="component" value="Unassembled WGS sequence"/>
</dbReference>